<reference evidence="1" key="1">
    <citation type="journal article" date="2019" name="Sci. Rep.">
        <title>Draft genome of Tanacetum cinerariifolium, the natural source of mosquito coil.</title>
        <authorList>
            <person name="Yamashiro T."/>
            <person name="Shiraishi A."/>
            <person name="Satake H."/>
            <person name="Nakayama K."/>
        </authorList>
    </citation>
    <scope>NUCLEOTIDE SEQUENCE</scope>
</reference>
<keyword evidence="1" id="KW-0436">Ligase</keyword>
<gene>
    <name evidence="1" type="ORF">Tci_524957</name>
</gene>
<organism evidence="1">
    <name type="scientific">Tanacetum cinerariifolium</name>
    <name type="common">Dalmatian daisy</name>
    <name type="synonym">Chrysanthemum cinerariifolium</name>
    <dbReference type="NCBI Taxonomy" id="118510"/>
    <lineage>
        <taxon>Eukaryota</taxon>
        <taxon>Viridiplantae</taxon>
        <taxon>Streptophyta</taxon>
        <taxon>Embryophyta</taxon>
        <taxon>Tracheophyta</taxon>
        <taxon>Spermatophyta</taxon>
        <taxon>Magnoliopsida</taxon>
        <taxon>eudicotyledons</taxon>
        <taxon>Gunneridae</taxon>
        <taxon>Pentapetalae</taxon>
        <taxon>asterids</taxon>
        <taxon>campanulids</taxon>
        <taxon>Asterales</taxon>
        <taxon>Asteraceae</taxon>
        <taxon>Asteroideae</taxon>
        <taxon>Anthemideae</taxon>
        <taxon>Anthemidinae</taxon>
        <taxon>Tanacetum</taxon>
    </lineage>
</organism>
<proteinExistence type="predicted"/>
<accession>A0A699IH29</accession>
<protein>
    <submittedName>
        <fullName evidence="1">Arginine--tRNA ligase, cytoplasmic</fullName>
    </submittedName>
</protein>
<dbReference type="GO" id="GO:0016874">
    <property type="term" value="F:ligase activity"/>
    <property type="evidence" value="ECO:0007669"/>
    <property type="project" value="UniProtKB-KW"/>
</dbReference>
<dbReference type="EMBL" id="BKCJ010290155">
    <property type="protein sequence ID" value="GEZ52984.1"/>
    <property type="molecule type" value="Genomic_DNA"/>
</dbReference>
<dbReference type="AlphaFoldDB" id="A0A699IH29"/>
<name>A0A699IH29_TANCI</name>
<comment type="caution">
    <text evidence="1">The sequence shown here is derived from an EMBL/GenBank/DDBJ whole genome shotgun (WGS) entry which is preliminary data.</text>
</comment>
<evidence type="ECO:0000313" key="1">
    <source>
        <dbReference type="EMBL" id="GEZ52984.1"/>
    </source>
</evidence>
<sequence length="186" mass="20838">MLGLCKTTEVVMNNCFLLLGIAPSSGEWTKEFTLFVHRKEAEEFTSFVHGKEARATDYHKIPLSEDARSSRKAVRLSGYITAPYGDEVIGNGGFLGQYKVVVYKAGPTKNIGLGKPHVLALHNSTLAVPAKGCFKMLKVVNDQFHIISLLKDIAHYYSQRDRFSQRHIYVVQRCVSVSCLFRESVP</sequence>